<keyword evidence="2" id="KW-1185">Reference proteome</keyword>
<comment type="caution">
    <text evidence="1">The sequence shown here is derived from an EMBL/GenBank/DDBJ whole genome shotgun (WGS) entry which is preliminary data.</text>
</comment>
<evidence type="ECO:0000313" key="2">
    <source>
        <dbReference type="Proteomes" id="UP001054945"/>
    </source>
</evidence>
<proteinExistence type="predicted"/>
<name>A0AAV4WEM1_CAEEX</name>
<protein>
    <recommendedName>
        <fullName evidence="3">Maturase K</fullName>
    </recommendedName>
</protein>
<evidence type="ECO:0008006" key="3">
    <source>
        <dbReference type="Google" id="ProtNLM"/>
    </source>
</evidence>
<dbReference type="Proteomes" id="UP001054945">
    <property type="component" value="Unassembled WGS sequence"/>
</dbReference>
<dbReference type="EMBL" id="BPLR01016105">
    <property type="protein sequence ID" value="GIY81306.1"/>
    <property type="molecule type" value="Genomic_DNA"/>
</dbReference>
<reference evidence="1 2" key="1">
    <citation type="submission" date="2021-06" db="EMBL/GenBank/DDBJ databases">
        <title>Caerostris extrusa draft genome.</title>
        <authorList>
            <person name="Kono N."/>
            <person name="Arakawa K."/>
        </authorList>
    </citation>
    <scope>NUCLEOTIDE SEQUENCE [LARGE SCALE GENOMIC DNA]</scope>
</reference>
<sequence length="136" mass="16120">MSCQEAWNRSAHFGSQIEEVHRLFINLKLIGTISPGFIPRAESPLRIHPLYEISEREILLQNASLPRIFFTKNLKLLYQESTQLIDYFIVEIPRWISYGMVNLLRYTSNMEWISSTNILNPKRHFIAHLMIQRNFN</sequence>
<dbReference type="AlphaFoldDB" id="A0AAV4WEM1"/>
<evidence type="ECO:0000313" key="1">
    <source>
        <dbReference type="EMBL" id="GIY81306.1"/>
    </source>
</evidence>
<organism evidence="1 2">
    <name type="scientific">Caerostris extrusa</name>
    <name type="common">Bark spider</name>
    <name type="synonym">Caerostris bankana</name>
    <dbReference type="NCBI Taxonomy" id="172846"/>
    <lineage>
        <taxon>Eukaryota</taxon>
        <taxon>Metazoa</taxon>
        <taxon>Ecdysozoa</taxon>
        <taxon>Arthropoda</taxon>
        <taxon>Chelicerata</taxon>
        <taxon>Arachnida</taxon>
        <taxon>Araneae</taxon>
        <taxon>Araneomorphae</taxon>
        <taxon>Entelegynae</taxon>
        <taxon>Araneoidea</taxon>
        <taxon>Araneidae</taxon>
        <taxon>Caerostris</taxon>
    </lineage>
</organism>
<accession>A0AAV4WEM1</accession>
<gene>
    <name evidence="1" type="ORF">CEXT_88161</name>
</gene>